<keyword evidence="4" id="KW-1185">Reference proteome</keyword>
<protein>
    <submittedName>
        <fullName evidence="3">Malto-oligosyltrehalose synthase</fullName>
    </submittedName>
</protein>
<dbReference type="Gene3D" id="3.20.20.80">
    <property type="entry name" value="Glycosidases"/>
    <property type="match status" value="1"/>
</dbReference>
<accession>A0ABP8H643</accession>
<proteinExistence type="predicted"/>
<dbReference type="PANTHER" id="PTHR10357">
    <property type="entry name" value="ALPHA-AMYLASE FAMILY MEMBER"/>
    <property type="match status" value="1"/>
</dbReference>
<name>A0ABP8H643_9BURK</name>
<dbReference type="InterPro" id="IPR012767">
    <property type="entry name" value="Trehalose_TreY"/>
</dbReference>
<comment type="caution">
    <text evidence="3">The sequence shown here is derived from an EMBL/GenBank/DDBJ whole genome shotgun (WGS) entry which is preliminary data.</text>
</comment>
<evidence type="ECO:0000259" key="2">
    <source>
        <dbReference type="SMART" id="SM00642"/>
    </source>
</evidence>
<dbReference type="InterPro" id="IPR006047">
    <property type="entry name" value="GH13_cat_dom"/>
</dbReference>
<dbReference type="SMART" id="SM00642">
    <property type="entry name" value="Aamy"/>
    <property type="match status" value="1"/>
</dbReference>
<dbReference type="Gene3D" id="3.30.1590.10">
    <property type="entry name" value="Maltooligosyl trehalose synthase, domain 2"/>
    <property type="match status" value="1"/>
</dbReference>
<dbReference type="EMBL" id="BAABFO010000012">
    <property type="protein sequence ID" value="GAA4334933.1"/>
    <property type="molecule type" value="Genomic_DNA"/>
</dbReference>
<dbReference type="Gene3D" id="1.10.150.200">
    <property type="entry name" value="Maltooligosyl trehalose synthase, domain 3"/>
    <property type="match status" value="1"/>
</dbReference>
<feature type="compositionally biased region" description="Low complexity" evidence="1">
    <location>
        <begin position="9"/>
        <end position="22"/>
    </location>
</feature>
<evidence type="ECO:0000313" key="4">
    <source>
        <dbReference type="Proteomes" id="UP001501671"/>
    </source>
</evidence>
<dbReference type="InterPro" id="IPR013797">
    <property type="entry name" value="Maltooligo_trehalose_synth_4"/>
</dbReference>
<feature type="domain" description="Glycosyl hydrolase family 13 catalytic" evidence="2">
    <location>
        <begin position="33"/>
        <end position="535"/>
    </location>
</feature>
<dbReference type="CDD" id="cd11336">
    <property type="entry name" value="AmyAc_MTSase"/>
    <property type="match status" value="1"/>
</dbReference>
<dbReference type="NCBIfam" id="TIGR02401">
    <property type="entry name" value="trehalose_TreY"/>
    <property type="match status" value="1"/>
</dbReference>
<dbReference type="RefSeq" id="WP_345250436.1">
    <property type="nucleotide sequence ID" value="NZ_BAABFO010000012.1"/>
</dbReference>
<dbReference type="Pfam" id="PF00128">
    <property type="entry name" value="Alpha-amylase"/>
    <property type="match status" value="1"/>
</dbReference>
<gene>
    <name evidence="3" type="ORF">GCM10023144_27670</name>
</gene>
<dbReference type="SUPFAM" id="SSF51445">
    <property type="entry name" value="(Trans)glycosidases"/>
    <property type="match status" value="1"/>
</dbReference>
<feature type="region of interest" description="Disordered" evidence="1">
    <location>
        <begin position="1"/>
        <end position="22"/>
    </location>
</feature>
<organism evidence="3 4">
    <name type="scientific">Pigmentiphaga soli</name>
    <dbReference type="NCBI Taxonomy" id="1007095"/>
    <lineage>
        <taxon>Bacteria</taxon>
        <taxon>Pseudomonadati</taxon>
        <taxon>Pseudomonadota</taxon>
        <taxon>Betaproteobacteria</taxon>
        <taxon>Burkholderiales</taxon>
        <taxon>Alcaligenaceae</taxon>
        <taxon>Pigmentiphaga</taxon>
    </lineage>
</organism>
<reference evidence="4" key="1">
    <citation type="journal article" date="2019" name="Int. J. Syst. Evol. Microbiol.">
        <title>The Global Catalogue of Microorganisms (GCM) 10K type strain sequencing project: providing services to taxonomists for standard genome sequencing and annotation.</title>
        <authorList>
            <consortium name="The Broad Institute Genomics Platform"/>
            <consortium name="The Broad Institute Genome Sequencing Center for Infectious Disease"/>
            <person name="Wu L."/>
            <person name="Ma J."/>
        </authorList>
    </citation>
    <scope>NUCLEOTIDE SEQUENCE [LARGE SCALE GENOMIC DNA]</scope>
    <source>
        <strain evidence="4">JCM 17666</strain>
    </source>
</reference>
<evidence type="ECO:0000313" key="3">
    <source>
        <dbReference type="EMBL" id="GAA4334933.1"/>
    </source>
</evidence>
<dbReference type="PANTHER" id="PTHR10357:SF216">
    <property type="entry name" value="MALTOOLIGOSYL TREHALOSE SYNTHASE-RELATED"/>
    <property type="match status" value="1"/>
</dbReference>
<dbReference type="Gene3D" id="1.10.10.470">
    <property type="entry name" value="Maltooligosyl trehalose synthase, domain 4"/>
    <property type="match status" value="1"/>
</dbReference>
<evidence type="ECO:0000256" key="1">
    <source>
        <dbReference type="SAM" id="MobiDB-lite"/>
    </source>
</evidence>
<sequence>MSAPAQVPAASAGGDAAARPPVDAPRATARLQFHAGFTLDAAAELVPYFRQLGISHLYASPLTRAQPGSIHGYDTIDYTQVSPELGGEAALRRLVERLRAAGMGLILDIVPNHMATSHENPWWWSVLELGRASPHAGYFDIDWDVPDPALRGKLLAPFLGDPYGVVLEAGQLSLQRDEQSGEFYVAYYDSRFPVSPESVPLIERHRAELPQAYDAGRPDGRRRLHELLERQHYRLAWWRSAAEEINWRRFFEISDLAGLRAERAEVREATHALTFRLYRQGLIDGVRVDHVDGLADPAGYCHWLRQRLDDLAPHRPPGVPGGRAYIVVEKILAADEGLSRQWDVDGTTGYDFMSEAGALLHDAAGEVPLTACWQRISGDTRAFYRIVHDVRRRLIAQNFAGEFGALCSVLHRIARAQLATRDWGLPAIRRVVTELLVFFPVYRTYATEAGRAYVDQAVFASAAGGARGNLQPADHALLDLIDGWLGGEPPREAGTEDERAWRLEAIRRFQQLTAPLSAKSVEDTAFYRYGRLLSRNEVGADPASFAIGVEDFHRKVLARAVFPDAMLVTATHDHKRGEDARARLAVLSELPGQWLALAERWSERHERFKQSVRGVPAPAAPDEYMLYQTLLGAWPADLDPGNDAGLRELAERVAAWQTKSLREAKLRSSWVAPADAYEEACNAFLQALLAPSNRDTLGELHAFVQRIGVIGAINSLAQLLLRCTLPGVPDLYQGTEFWDFSLVDPDNRRPVDFAARQAALSAGGEPAQLLRQWRDGRVKQYALQRLLAVRQQHAGLFRHGHYLPLAVQGDAPHRAIAYARTHEGRAVVAVAPHCCASLALSGDAAPDLPLVPPARWGDAAVAVADHLPDGPLVNVFTGAGCSVSGGLLPLREVLADFPIAVLVT</sequence>
<dbReference type="InterPro" id="IPR017853">
    <property type="entry name" value="GH"/>
</dbReference>
<dbReference type="Proteomes" id="UP001501671">
    <property type="component" value="Unassembled WGS sequence"/>
</dbReference>